<keyword evidence="5 7" id="KW-0408">Iron</keyword>
<comment type="cofactor">
    <cofactor evidence="7">
        <name>heme b</name>
        <dbReference type="ChEBI" id="CHEBI:60344"/>
    </cofactor>
    <text evidence="7">Binds 1 heme b (iron(II)-protoporphyrin IX) group per subunit.</text>
</comment>
<dbReference type="PANTHER" id="PTHR36964:SF1">
    <property type="entry name" value="PROTEIN-METHIONINE-SULFOXIDE REDUCTASE HEME-BINDING SUBUNIT MSRQ"/>
    <property type="match status" value="1"/>
</dbReference>
<feature type="transmembrane region" description="Helical" evidence="7">
    <location>
        <begin position="90"/>
        <end position="108"/>
    </location>
</feature>
<keyword evidence="3 7" id="KW-0812">Transmembrane</keyword>
<keyword evidence="7" id="KW-0479">Metal-binding</keyword>
<feature type="domain" description="Ferric oxidoreductase" evidence="8">
    <location>
        <begin position="58"/>
        <end position="170"/>
    </location>
</feature>
<accession>A0ABU8XUA2</accession>
<dbReference type="PANTHER" id="PTHR36964">
    <property type="entry name" value="PROTEIN-METHIONINE-SULFOXIDE REDUCTASE HEME-BINDING SUBUNIT MSRQ"/>
    <property type="match status" value="1"/>
</dbReference>
<comment type="function">
    <text evidence="7">Part of the MsrPQ system that repairs oxidized periplasmic proteins containing methionine sulfoxide residues (Met-O), using respiratory chain electrons. Thus protects these proteins from oxidative-stress damage caused by reactive species of oxygen and chlorine generated by the host defense mechanisms. MsrPQ is essential for the maintenance of envelope integrity under bleach stress, rescuing a wide series of structurally unrelated periplasmic proteins from methionine oxidation. MsrQ provides electrons for reduction to the reductase catalytic subunit MsrP, using the quinone pool of the respiratory chain.</text>
</comment>
<evidence type="ECO:0000256" key="6">
    <source>
        <dbReference type="ARBA" id="ARBA00023136"/>
    </source>
</evidence>
<feature type="transmembrane region" description="Helical" evidence="7">
    <location>
        <begin position="59"/>
        <end position="78"/>
    </location>
</feature>
<organism evidence="9 10">
    <name type="scientific">Benzoatithermus flavus</name>
    <dbReference type="NCBI Taxonomy" id="3108223"/>
    <lineage>
        <taxon>Bacteria</taxon>
        <taxon>Pseudomonadati</taxon>
        <taxon>Pseudomonadota</taxon>
        <taxon>Alphaproteobacteria</taxon>
        <taxon>Geminicoccales</taxon>
        <taxon>Geminicoccaceae</taxon>
        <taxon>Benzoatithermus</taxon>
    </lineage>
</organism>
<evidence type="ECO:0000256" key="7">
    <source>
        <dbReference type="HAMAP-Rule" id="MF_01207"/>
    </source>
</evidence>
<keyword evidence="7" id="KW-0285">Flavoprotein</keyword>
<keyword evidence="7" id="KW-0249">Electron transport</keyword>
<evidence type="ECO:0000259" key="8">
    <source>
        <dbReference type="Pfam" id="PF01794"/>
    </source>
</evidence>
<dbReference type="Pfam" id="PF01794">
    <property type="entry name" value="Ferric_reduct"/>
    <property type="match status" value="1"/>
</dbReference>
<dbReference type="InterPro" id="IPR013130">
    <property type="entry name" value="Fe3_Rdtase_TM_dom"/>
</dbReference>
<sequence length="219" mass="23969">MAAASPPAARRRSGSARSRLIRPGLLYWIGAMPAAWTFWLGLADQLGADPMKVLERALGLWALRFLVAGLAITPLRRLAGINLLRYRRAIGLLAFFYAALHLLVYVVLDQGLDLAAVWADIVKRPFITIGMAAFLILVPLAATSSNRMIRRLGSAWVRLHRWVYLAAAAAAVHFVLSVKSWPPEPLVYAAIVALLLGYRLVASLRRPIAGTARPALSSR</sequence>
<feature type="transmembrane region" description="Helical" evidence="7">
    <location>
        <begin position="124"/>
        <end position="142"/>
    </location>
</feature>
<comment type="similarity">
    <text evidence="7">Belongs to the MsrQ family.</text>
</comment>
<dbReference type="RefSeq" id="WP_418159849.1">
    <property type="nucleotide sequence ID" value="NZ_JBBLZC010000011.1"/>
</dbReference>
<dbReference type="Proteomes" id="UP001375743">
    <property type="component" value="Unassembled WGS sequence"/>
</dbReference>
<keyword evidence="7" id="KW-0349">Heme</keyword>
<keyword evidence="7" id="KW-1003">Cell membrane</keyword>
<comment type="subcellular location">
    <subcellularLocation>
        <location evidence="7">Cell membrane</location>
        <topology evidence="7">Multi-pass membrane protein</topology>
    </subcellularLocation>
    <subcellularLocation>
        <location evidence="1">Membrane</location>
        <topology evidence="1">Multi-pass membrane protein</topology>
    </subcellularLocation>
</comment>
<dbReference type="NCBIfam" id="NF003833">
    <property type="entry name" value="PRK05419.1-5"/>
    <property type="match status" value="1"/>
</dbReference>
<keyword evidence="10" id="KW-1185">Reference proteome</keyword>
<comment type="cofactor">
    <cofactor evidence="7">
        <name>FMN</name>
        <dbReference type="ChEBI" id="CHEBI:58210"/>
    </cofactor>
    <text evidence="7">Binds 1 FMN per subunit.</text>
</comment>
<protein>
    <recommendedName>
        <fullName evidence="7">Protein-methionine-sulfoxide reductase heme-binding subunit MsrQ</fullName>
    </recommendedName>
    <alternativeName>
        <fullName evidence="7">Flavocytochrome MsrQ</fullName>
    </alternativeName>
</protein>
<comment type="caution">
    <text evidence="9">The sequence shown here is derived from an EMBL/GenBank/DDBJ whole genome shotgun (WGS) entry which is preliminary data.</text>
</comment>
<keyword evidence="6 7" id="KW-0472">Membrane</keyword>
<feature type="transmembrane region" description="Helical" evidence="7">
    <location>
        <begin position="20"/>
        <end position="39"/>
    </location>
</feature>
<evidence type="ECO:0000256" key="2">
    <source>
        <dbReference type="ARBA" id="ARBA00022448"/>
    </source>
</evidence>
<evidence type="ECO:0000256" key="4">
    <source>
        <dbReference type="ARBA" id="ARBA00022989"/>
    </source>
</evidence>
<dbReference type="HAMAP" id="MF_01207">
    <property type="entry name" value="MsrQ"/>
    <property type="match status" value="1"/>
</dbReference>
<dbReference type="InterPro" id="IPR022837">
    <property type="entry name" value="MsrQ-like"/>
</dbReference>
<evidence type="ECO:0000256" key="3">
    <source>
        <dbReference type="ARBA" id="ARBA00022692"/>
    </source>
</evidence>
<proteinExistence type="inferred from homology"/>
<feature type="transmembrane region" description="Helical" evidence="7">
    <location>
        <begin position="186"/>
        <end position="204"/>
    </location>
</feature>
<evidence type="ECO:0000313" key="9">
    <source>
        <dbReference type="EMBL" id="MEK0084000.1"/>
    </source>
</evidence>
<feature type="transmembrane region" description="Helical" evidence="7">
    <location>
        <begin position="162"/>
        <end position="180"/>
    </location>
</feature>
<evidence type="ECO:0000256" key="1">
    <source>
        <dbReference type="ARBA" id="ARBA00004141"/>
    </source>
</evidence>
<evidence type="ECO:0000256" key="5">
    <source>
        <dbReference type="ARBA" id="ARBA00023004"/>
    </source>
</evidence>
<keyword evidence="4 7" id="KW-1133">Transmembrane helix</keyword>
<keyword evidence="7" id="KW-0288">FMN</keyword>
<comment type="subunit">
    <text evidence="7">Heterodimer of a catalytic subunit (MsrP) and a heme-binding subunit (MsrQ).</text>
</comment>
<evidence type="ECO:0000313" key="10">
    <source>
        <dbReference type="Proteomes" id="UP001375743"/>
    </source>
</evidence>
<keyword evidence="2 7" id="KW-0813">Transport</keyword>
<name>A0ABU8XUA2_9PROT</name>
<gene>
    <name evidence="7 9" type="primary">msrQ</name>
    <name evidence="9" type="ORF">U1T56_12625</name>
</gene>
<reference evidence="9 10" key="1">
    <citation type="submission" date="2024-01" db="EMBL/GenBank/DDBJ databases">
        <title>Multi-omics insights into the function and evolution of sodium benzoate biodegradation pathways in Benzoatithermus flavus gen. nov., sp. nov. from hot spring.</title>
        <authorList>
            <person name="Hu C.-J."/>
            <person name="Li W.-J."/>
        </authorList>
    </citation>
    <scope>NUCLEOTIDE SEQUENCE [LARGE SCALE GENOMIC DNA]</scope>
    <source>
        <strain evidence="9 10">SYSU G07066</strain>
    </source>
</reference>
<dbReference type="EMBL" id="JBBLZC010000011">
    <property type="protein sequence ID" value="MEK0084000.1"/>
    <property type="molecule type" value="Genomic_DNA"/>
</dbReference>